<evidence type="ECO:0008006" key="11">
    <source>
        <dbReference type="Google" id="ProtNLM"/>
    </source>
</evidence>
<evidence type="ECO:0000259" key="7">
    <source>
        <dbReference type="PROSITE" id="PS50004"/>
    </source>
</evidence>
<keyword evidence="2" id="KW-0813">Transport</keyword>
<evidence type="ECO:0000256" key="1">
    <source>
        <dbReference type="ARBA" id="ARBA00004370"/>
    </source>
</evidence>
<dbReference type="GO" id="GO:0016020">
    <property type="term" value="C:membrane"/>
    <property type="evidence" value="ECO:0007669"/>
    <property type="project" value="UniProtKB-SubCell"/>
</dbReference>
<dbReference type="GO" id="GO:0006869">
    <property type="term" value="P:lipid transport"/>
    <property type="evidence" value="ECO:0007669"/>
    <property type="project" value="UniProtKB-KW"/>
</dbReference>
<keyword evidence="10" id="KW-1185">Reference proteome</keyword>
<sequence>MNNSLDNNSAADAPPSVSQIFHQDAIENFPEIINAKLNAKLNAKVSENANLETETKNFVSLDWEKIGFFNENNDPDSSPESILSNSKKVENYIMETFYSDYYKNTSIIITLCFFSWLIAYLNIGGFISLYLIFLITSIIYRLSLERFKRNINDDMKRSGLKQNPSNVESMEWLNQFLLKFWRIYAPYFENYFIYLVNQAFITISPDISAIESLTLKKIDFGNIPPKIISVKYYPTLSDHFHFQIDWNFSFDPNDNLNLNKLEIKNKIKPKADLIVKIGKKFLSKNFPVLVDEISCQGIIRTNFKLSNNFPHLDLIQVCFLEPPEIQFNCKQKAPVGNENFGLDIGAFIPGIRSLIIEITHSTLKNWVYAPNSFDIVIKDWLIPPGDAIGCLVININNINLNSNDDTYLIISTEDTIVYEKDFIKLNFNKNKSKNIDIINPKSSDYYNFKNNNNFMINNEKNYIENGLNFPKNYLLLTTLRQYLNFDLFRDKFGRDKLIGKTDFDLKNLLQNDTYENITSSLEINGKYSGKITFSLKWFPDLSNKYSTDGITYDDILAFKKSPMTEIDTNLRNTTNLDTDILSDNDYDDNNNDIGFDFDSDFFDDDDDDDEYSDNHNNSQGSFDAGILKITVHEAKNLNHDSSLFGILSPYCELYLDNTLIDKSTVHKRSNDPEFRKVFEFLLQSMSSSKLKIRIRNSSTSFDDPIVAIYKVNAEDLINKFIQDDDIDWFDCAPEGRIRLSLLWKPLDIPTIYSNDSLYKYKQPIGIINLFLHEIIDLKTSKNSYPYIIIKSAGQIKFKTLAHKNNSNLFFGDNIYFPIFSETDIITLDIINSKKKKKDRIIGGTSFSVKKILLNKNLVSFQKSPLYLQQKIIIKGYINYDVKFIPVTSVFGPIELAQLDEQKELKQLEEQRDFEENYHLYEENPNEYEIVEVTDDEDEEELQFNQKNKVRMSLDELAEHDSGVLVLYFTESIIKFSNYFSVFIDDVYYPSFISKLTPEGEIKINTGEIVVRDLENSKITFRVSKNLKTRKSETNMIEQFTCSTKEVLMNSYNMPSKIYMGENSIDLQLEYLPLKEELEDDEKFYDSGSIILTIKKGENLIASDFNGKSDPYVKICLNGFILYTSNFIKKTLNPVWDEKFKFSVNSKSRCKLQVQAWDRDRGNEDDDLGSGILEIKNLQPFITKELKVPIKLGDKDGGYIYFFVLFLPEYVVSNGMMSTVETGGIYNTGKRDSSLSLKKKFFSERKESENSSISLNVLSLSPKSTFNSEYKSRNSAEIINDVFLALPSKSANLKEKISMDFQNLKAVTSQISNRSKKTKEKLNGNVDDIKEKFLALGIRLPRSSFTLNKARKSPKD</sequence>
<organism evidence="9 10">
    <name type="scientific">Ascoidea rubescens DSM 1968</name>
    <dbReference type="NCBI Taxonomy" id="1344418"/>
    <lineage>
        <taxon>Eukaryota</taxon>
        <taxon>Fungi</taxon>
        <taxon>Dikarya</taxon>
        <taxon>Ascomycota</taxon>
        <taxon>Saccharomycotina</taxon>
        <taxon>Saccharomycetes</taxon>
        <taxon>Ascoideaceae</taxon>
        <taxon>Ascoidea</taxon>
    </lineage>
</organism>
<dbReference type="RefSeq" id="XP_020049284.1">
    <property type="nucleotide sequence ID" value="XM_020191573.1"/>
</dbReference>
<dbReference type="GO" id="GO:0008289">
    <property type="term" value="F:lipid binding"/>
    <property type="evidence" value="ECO:0007669"/>
    <property type="project" value="UniProtKB-KW"/>
</dbReference>
<evidence type="ECO:0000256" key="6">
    <source>
        <dbReference type="SAM" id="Phobius"/>
    </source>
</evidence>
<keyword evidence="4" id="KW-0446">Lipid-binding</keyword>
<dbReference type="EMBL" id="KV454476">
    <property type="protein sequence ID" value="ODV62977.1"/>
    <property type="molecule type" value="Genomic_DNA"/>
</dbReference>
<name>A0A1D2VN27_9ASCO</name>
<dbReference type="InterPro" id="IPR000008">
    <property type="entry name" value="C2_dom"/>
</dbReference>
<dbReference type="CDD" id="cd21678">
    <property type="entry name" value="SMP_TCB"/>
    <property type="match status" value="1"/>
</dbReference>
<gene>
    <name evidence="9" type="ORF">ASCRUDRAFT_68769</name>
</gene>
<proteinExistence type="predicted"/>
<keyword evidence="3" id="KW-0445">Lipid transport</keyword>
<dbReference type="InterPro" id="IPR052455">
    <property type="entry name" value="Tricalbin_domain"/>
</dbReference>
<evidence type="ECO:0000256" key="5">
    <source>
        <dbReference type="ARBA" id="ARBA00023136"/>
    </source>
</evidence>
<protein>
    <recommendedName>
        <fullName evidence="11">Tricalbin</fullName>
    </recommendedName>
</protein>
<dbReference type="InterPro" id="IPR035892">
    <property type="entry name" value="C2_domain_sf"/>
</dbReference>
<dbReference type="Gene3D" id="2.60.40.150">
    <property type="entry name" value="C2 domain"/>
    <property type="match status" value="3"/>
</dbReference>
<feature type="domain" description="C2" evidence="7">
    <location>
        <begin position="743"/>
        <end position="862"/>
    </location>
</feature>
<accession>A0A1D2VN27</accession>
<dbReference type="PANTHER" id="PTHR46980:SF1">
    <property type="entry name" value="TRICALBIN-3"/>
    <property type="match status" value="1"/>
</dbReference>
<dbReference type="STRING" id="1344418.A0A1D2VN27"/>
<dbReference type="OrthoDB" id="1029639at2759"/>
<dbReference type="Pfam" id="PF24920">
    <property type="entry name" value="C2_TCB1"/>
    <property type="match status" value="1"/>
</dbReference>
<dbReference type="SUPFAM" id="SSF49562">
    <property type="entry name" value="C2 domain (Calcium/lipid-binding domain, CaLB)"/>
    <property type="match status" value="4"/>
</dbReference>
<evidence type="ECO:0000313" key="10">
    <source>
        <dbReference type="Proteomes" id="UP000095038"/>
    </source>
</evidence>
<reference evidence="10" key="1">
    <citation type="submission" date="2016-05" db="EMBL/GenBank/DDBJ databases">
        <title>Comparative genomics of biotechnologically important yeasts.</title>
        <authorList>
            <consortium name="DOE Joint Genome Institute"/>
            <person name="Riley R."/>
            <person name="Haridas S."/>
            <person name="Wolfe K.H."/>
            <person name="Lopes M.R."/>
            <person name="Hittinger C.T."/>
            <person name="Goker M."/>
            <person name="Salamov A."/>
            <person name="Wisecaver J."/>
            <person name="Long T.M."/>
            <person name="Aerts A.L."/>
            <person name="Barry K."/>
            <person name="Choi C."/>
            <person name="Clum A."/>
            <person name="Coughlan A.Y."/>
            <person name="Deshpande S."/>
            <person name="Douglass A.P."/>
            <person name="Hanson S.J."/>
            <person name="Klenk H.-P."/>
            <person name="Labutti K."/>
            <person name="Lapidus A."/>
            <person name="Lindquist E."/>
            <person name="Lipzen A."/>
            <person name="Meier-Kolthoff J.P."/>
            <person name="Ohm R.A."/>
            <person name="Otillar R.P."/>
            <person name="Pangilinan J."/>
            <person name="Peng Y."/>
            <person name="Rokas A."/>
            <person name="Rosa C.A."/>
            <person name="Scheuner C."/>
            <person name="Sibirny A.A."/>
            <person name="Slot J.C."/>
            <person name="Stielow J.B."/>
            <person name="Sun H."/>
            <person name="Kurtzman C.P."/>
            <person name="Blackwell M."/>
            <person name="Grigoriev I.V."/>
            <person name="Jeffries T.W."/>
        </authorList>
    </citation>
    <scope>NUCLEOTIDE SEQUENCE [LARGE SCALE GENOMIC DNA]</scope>
    <source>
        <strain evidence="10">DSM 1968</strain>
    </source>
</reference>
<keyword evidence="6" id="KW-1133">Transmembrane helix</keyword>
<dbReference type="GeneID" id="30965209"/>
<feature type="domain" description="C2" evidence="7">
    <location>
        <begin position="607"/>
        <end position="729"/>
    </location>
</feature>
<feature type="domain" description="C2" evidence="7">
    <location>
        <begin position="1069"/>
        <end position="1191"/>
    </location>
</feature>
<evidence type="ECO:0000256" key="3">
    <source>
        <dbReference type="ARBA" id="ARBA00023055"/>
    </source>
</evidence>
<feature type="domain" description="SMP-LTD" evidence="8">
    <location>
        <begin position="166"/>
        <end position="378"/>
    </location>
</feature>
<evidence type="ECO:0000256" key="4">
    <source>
        <dbReference type="ARBA" id="ARBA00023121"/>
    </source>
</evidence>
<feature type="transmembrane region" description="Helical" evidence="6">
    <location>
        <begin position="107"/>
        <end position="140"/>
    </location>
</feature>
<dbReference type="PROSITE" id="PS51847">
    <property type="entry name" value="SMP"/>
    <property type="match status" value="1"/>
</dbReference>
<dbReference type="PRINTS" id="PR00360">
    <property type="entry name" value="C2DOMAIN"/>
</dbReference>
<dbReference type="SMART" id="SM00239">
    <property type="entry name" value="C2"/>
    <property type="match status" value="3"/>
</dbReference>
<dbReference type="InterPro" id="IPR056910">
    <property type="entry name" value="TCB1-3_C2"/>
</dbReference>
<evidence type="ECO:0000313" key="9">
    <source>
        <dbReference type="EMBL" id="ODV62977.1"/>
    </source>
</evidence>
<keyword evidence="6" id="KW-0812">Transmembrane</keyword>
<dbReference type="InParanoid" id="A0A1D2VN27"/>
<dbReference type="Proteomes" id="UP000095038">
    <property type="component" value="Unassembled WGS sequence"/>
</dbReference>
<keyword evidence="5 6" id="KW-0472">Membrane</keyword>
<evidence type="ECO:0000256" key="2">
    <source>
        <dbReference type="ARBA" id="ARBA00022448"/>
    </source>
</evidence>
<evidence type="ECO:0000259" key="8">
    <source>
        <dbReference type="PROSITE" id="PS51847"/>
    </source>
</evidence>
<dbReference type="PANTHER" id="PTHR46980">
    <property type="entry name" value="TRICALBIN-1-RELATED"/>
    <property type="match status" value="1"/>
</dbReference>
<dbReference type="PROSITE" id="PS50004">
    <property type="entry name" value="C2"/>
    <property type="match status" value="3"/>
</dbReference>
<comment type="subcellular location">
    <subcellularLocation>
        <location evidence="1">Membrane</location>
    </subcellularLocation>
</comment>
<dbReference type="Pfam" id="PF00168">
    <property type="entry name" value="C2"/>
    <property type="match status" value="3"/>
</dbReference>
<dbReference type="InterPro" id="IPR031468">
    <property type="entry name" value="SMP_LBD"/>
</dbReference>